<evidence type="ECO:0000256" key="1">
    <source>
        <dbReference type="ARBA" id="ARBA00001968"/>
    </source>
</evidence>
<keyword evidence="5" id="KW-1185">Reference proteome</keyword>
<evidence type="ECO:0000256" key="2">
    <source>
        <dbReference type="ARBA" id="ARBA00022723"/>
    </source>
</evidence>
<dbReference type="GeneTree" id="ENSGT00940000164656"/>
<feature type="domain" description="DDE Tnp4" evidence="3">
    <location>
        <begin position="167"/>
        <end position="251"/>
    </location>
</feature>
<evidence type="ECO:0000259" key="3">
    <source>
        <dbReference type="Pfam" id="PF13359"/>
    </source>
</evidence>
<keyword evidence="2" id="KW-0479">Metal-binding</keyword>
<dbReference type="OMA" id="WSIRNGY"/>
<comment type="cofactor">
    <cofactor evidence="1">
        <name>a divalent metal cation</name>
        <dbReference type="ChEBI" id="CHEBI:60240"/>
    </cofactor>
</comment>
<dbReference type="PANTHER" id="PTHR23080">
    <property type="entry name" value="THAP DOMAIN PROTEIN"/>
    <property type="match status" value="1"/>
</dbReference>
<dbReference type="GO" id="GO:0046872">
    <property type="term" value="F:metal ion binding"/>
    <property type="evidence" value="ECO:0007669"/>
    <property type="project" value="UniProtKB-KW"/>
</dbReference>
<dbReference type="AlphaFoldDB" id="A0A673Y3A8"/>
<dbReference type="Pfam" id="PF13359">
    <property type="entry name" value="DDE_Tnp_4"/>
    <property type="match status" value="1"/>
</dbReference>
<proteinExistence type="predicted"/>
<accession>A0A673Y3A8</accession>
<evidence type="ECO:0000313" key="4">
    <source>
        <dbReference type="Ensembl" id="ENSSTUP00000028993.1"/>
    </source>
</evidence>
<dbReference type="InterPro" id="IPR027806">
    <property type="entry name" value="HARBI1_dom"/>
</dbReference>
<sequence>MSLVWWSFLRSQVLFQRPSMMPKHSGQTQQWRTTATPKDLSSHVNSTLLCLAYKVLPPHHQQFPVVDQILLTLLKLRQNFVIADLARRFKSSPGQVSETLKFIAEHTKDLIPWLPRETIKATMPQVFQDNFSNTTCVIDCTESVFCNWSIRNGYVHYRGLWWEIGDADPGFTIRDLLEERNVSLVLPTFTRKQCQLRNEQVTRTQRIANVRIHVERARRRLKVYKILSQTVANSLVPKIDNRLKMCAALVNLRE</sequence>
<dbReference type="Proteomes" id="UP000472277">
    <property type="component" value="Chromosome 18"/>
</dbReference>
<reference evidence="4" key="2">
    <citation type="submission" date="2025-09" db="UniProtKB">
        <authorList>
            <consortium name="Ensembl"/>
        </authorList>
    </citation>
    <scope>IDENTIFICATION</scope>
</reference>
<evidence type="ECO:0000313" key="5">
    <source>
        <dbReference type="Proteomes" id="UP000472277"/>
    </source>
</evidence>
<name>A0A673Y3A8_SALTR</name>
<dbReference type="PANTHER" id="PTHR23080:SF143">
    <property type="entry name" value="SI:DKEY-56D12.4"/>
    <property type="match status" value="1"/>
</dbReference>
<dbReference type="Ensembl" id="ENSSTUT00000030348.1">
    <property type="protein sequence ID" value="ENSSTUP00000028993.1"/>
    <property type="gene ID" value="ENSSTUG00000012547.1"/>
</dbReference>
<reference evidence="4" key="1">
    <citation type="submission" date="2025-08" db="UniProtKB">
        <authorList>
            <consortium name="Ensembl"/>
        </authorList>
    </citation>
    <scope>IDENTIFICATION</scope>
</reference>
<protein>
    <recommendedName>
        <fullName evidence="3">DDE Tnp4 domain-containing protein</fullName>
    </recommendedName>
</protein>
<dbReference type="InParanoid" id="A0A673Y3A8"/>
<organism evidence="4 5">
    <name type="scientific">Salmo trutta</name>
    <name type="common">Brown trout</name>
    <dbReference type="NCBI Taxonomy" id="8032"/>
    <lineage>
        <taxon>Eukaryota</taxon>
        <taxon>Metazoa</taxon>
        <taxon>Chordata</taxon>
        <taxon>Craniata</taxon>
        <taxon>Vertebrata</taxon>
        <taxon>Euteleostomi</taxon>
        <taxon>Actinopterygii</taxon>
        <taxon>Neopterygii</taxon>
        <taxon>Teleostei</taxon>
        <taxon>Protacanthopterygii</taxon>
        <taxon>Salmoniformes</taxon>
        <taxon>Salmonidae</taxon>
        <taxon>Salmoninae</taxon>
        <taxon>Salmo</taxon>
    </lineage>
</organism>